<protein>
    <recommendedName>
        <fullName evidence="2">DUF262 domain-containing protein</fullName>
    </recommendedName>
</protein>
<gene>
    <name evidence="1" type="ORF">Q3M24_17025</name>
</gene>
<dbReference type="KEGG" id="eaj:Q3M24_17025"/>
<dbReference type="EMBL" id="CP159373">
    <property type="protein sequence ID" value="XCN71995.1"/>
    <property type="molecule type" value="Genomic_DNA"/>
</dbReference>
<name>A0AAU8LSW1_9BACT</name>
<organism evidence="1">
    <name type="scientific">Candidatus Electrothrix aestuarii</name>
    <dbReference type="NCBI Taxonomy" id="3062594"/>
    <lineage>
        <taxon>Bacteria</taxon>
        <taxon>Pseudomonadati</taxon>
        <taxon>Thermodesulfobacteriota</taxon>
        <taxon>Desulfobulbia</taxon>
        <taxon>Desulfobulbales</taxon>
        <taxon>Desulfobulbaceae</taxon>
        <taxon>Candidatus Electrothrix</taxon>
    </lineage>
</organism>
<accession>A0AAU8LSW1</accession>
<sequence>MADLITHEPIPRLRYSEKFAWERRQFDAVNQSLAQYHKTNPTWIFLQAMSGGIDGRRSLAHASIVRRYMNNCGTWISSYRFILGIIQELAVSPVFNDTDLNDEDEEIGDYLHDEAGWDVFFTRLAGIQEYGFHSGIEDLMWASDHLNGALVNLDWLELQNELNERREEWTNMVVEHASKEGKFFTVEESHEASNERPQF</sequence>
<proteinExistence type="predicted"/>
<reference evidence="1" key="2">
    <citation type="submission" date="2024-06" db="EMBL/GenBank/DDBJ databases">
        <authorList>
            <person name="Plum-Jensen L.E."/>
            <person name="Schramm A."/>
            <person name="Marshall I.P.G."/>
        </authorList>
    </citation>
    <scope>NUCLEOTIDE SEQUENCE</scope>
    <source>
        <strain evidence="1">Rat1</strain>
    </source>
</reference>
<evidence type="ECO:0008006" key="2">
    <source>
        <dbReference type="Google" id="ProtNLM"/>
    </source>
</evidence>
<evidence type="ECO:0000313" key="1">
    <source>
        <dbReference type="EMBL" id="XCN71995.1"/>
    </source>
</evidence>
<reference evidence="1" key="1">
    <citation type="journal article" date="2024" name="Syst. Appl. Microbiol.">
        <title>First single-strain enrichments of Electrothrix cable bacteria, description of E. aestuarii sp. nov. and E. rattekaaiensis sp. nov., and proposal of a cable bacteria taxonomy following the rules of the SeqCode.</title>
        <authorList>
            <person name="Plum-Jensen L.E."/>
            <person name="Schramm A."/>
            <person name="Marshall I.P.G."/>
        </authorList>
    </citation>
    <scope>NUCLEOTIDE SEQUENCE</scope>
    <source>
        <strain evidence="1">Rat1</strain>
    </source>
</reference>
<dbReference type="AlphaFoldDB" id="A0AAU8LSW1"/>